<sequence>MQKVEISTPLPRQTALMRSTPLTRKTPMPKGSTPLSRSPIKRRAPKKRAGHEPKYLAACRGECCYLNFAGCKSYEGDPTVVPAHQNEGKGMGLKVPDRFSVPACHFCHALYDQSGIDRDIKRATWEWAYNCWLPVRASKLQEAA</sequence>
<dbReference type="EMBL" id="UFQC01000004">
    <property type="protein sequence ID" value="SSW64336.1"/>
    <property type="molecule type" value="Genomic_DNA"/>
</dbReference>
<dbReference type="AlphaFoldDB" id="A0A446C923"/>
<reference evidence="2 3" key="1">
    <citation type="submission" date="2018-07" db="EMBL/GenBank/DDBJ databases">
        <authorList>
            <person name="Peeters C."/>
        </authorList>
    </citation>
    <scope>NUCLEOTIDE SEQUENCE [LARGE SCALE GENOMIC DNA]</scope>
    <source>
        <strain evidence="2 3">LMG 30378</strain>
    </source>
</reference>
<feature type="compositionally biased region" description="Basic residues" evidence="1">
    <location>
        <begin position="39"/>
        <end position="49"/>
    </location>
</feature>
<organism evidence="2 3">
    <name type="scientific">Achromobacter veterisilvae</name>
    <dbReference type="NCBI Taxonomy" id="2069367"/>
    <lineage>
        <taxon>Bacteria</taxon>
        <taxon>Pseudomonadati</taxon>
        <taxon>Pseudomonadota</taxon>
        <taxon>Betaproteobacteria</taxon>
        <taxon>Burkholderiales</taxon>
        <taxon>Alcaligenaceae</taxon>
        <taxon>Achromobacter</taxon>
    </lineage>
</organism>
<gene>
    <name evidence="2" type="ORF">AVE30378_01038</name>
</gene>
<dbReference type="Proteomes" id="UP000289465">
    <property type="component" value="Unassembled WGS sequence"/>
</dbReference>
<protein>
    <recommendedName>
        <fullName evidence="4">DUF1364 domain-containing protein</fullName>
    </recommendedName>
</protein>
<evidence type="ECO:0000256" key="1">
    <source>
        <dbReference type="SAM" id="MobiDB-lite"/>
    </source>
</evidence>
<dbReference type="Gene3D" id="3.30.50.20">
    <property type="entry name" value="prophage-derive protein ybcO"/>
    <property type="match status" value="1"/>
</dbReference>
<name>A0A446C923_9BURK</name>
<feature type="region of interest" description="Disordered" evidence="1">
    <location>
        <begin position="1"/>
        <end position="51"/>
    </location>
</feature>
<evidence type="ECO:0000313" key="3">
    <source>
        <dbReference type="Proteomes" id="UP000289465"/>
    </source>
</evidence>
<dbReference type="OrthoDB" id="8594085at2"/>
<evidence type="ECO:0008006" key="4">
    <source>
        <dbReference type="Google" id="ProtNLM"/>
    </source>
</evidence>
<accession>A0A446C923</accession>
<evidence type="ECO:0000313" key="2">
    <source>
        <dbReference type="EMBL" id="SSW64336.1"/>
    </source>
</evidence>
<proteinExistence type="predicted"/>